<dbReference type="Pfam" id="PF01182">
    <property type="entry name" value="Glucosamine_iso"/>
    <property type="match status" value="1"/>
</dbReference>
<evidence type="ECO:0000256" key="1">
    <source>
        <dbReference type="ARBA" id="ARBA00000644"/>
    </source>
</evidence>
<sequence>MKLISAKNYSDMSQVAASFLLGKIKNTDRLTLGLATGGTPIQTYNFLIKDHKENNTSYQHVTTFNLDEYVGVATNDPRSYHHYMDDMLFTSIDIPKTQTHIPDGVAGNLEAECDRYEQKIAASGGIDVQLLGLGSNGHIGFNEPGTAFDTKTHVVDLTEATRKANARFFDHIDEVPKQAITMGIATIMRSKEILLLVSGERKSNALAQLLEGKVDPAFPASILREHPNVSIIADHDALGDINVPVRKGEIEDD</sequence>
<keyword evidence="2 4" id="KW-0378">Hydrolase</keyword>
<protein>
    <recommendedName>
        <fullName evidence="4">Glucosamine-6-phosphate deaminase</fullName>
        <ecNumber evidence="4">3.5.99.6</ecNumber>
    </recommendedName>
    <alternativeName>
        <fullName evidence="4">GlcN6P deaminase</fullName>
        <shortName evidence="4">GNPDA</shortName>
    </alternativeName>
    <alternativeName>
        <fullName evidence="4">Glucosamine-6-phosphate isomerase</fullName>
    </alternativeName>
</protein>
<dbReference type="RefSeq" id="WP_272447637.1">
    <property type="nucleotide sequence ID" value="NZ_JAMQKC010000032.1"/>
</dbReference>
<dbReference type="EMBL" id="JAMQKC010000032">
    <property type="protein sequence ID" value="MDC3418568.1"/>
    <property type="molecule type" value="Genomic_DNA"/>
</dbReference>
<feature type="active site" description="For ring-opening step" evidence="4">
    <location>
        <position position="143"/>
    </location>
</feature>
<dbReference type="Gene3D" id="3.40.50.1360">
    <property type="match status" value="1"/>
</dbReference>
<dbReference type="EC" id="3.5.99.6" evidence="4"/>
<dbReference type="NCBIfam" id="TIGR00502">
    <property type="entry name" value="nagB"/>
    <property type="match status" value="1"/>
</dbReference>
<dbReference type="PANTHER" id="PTHR11280">
    <property type="entry name" value="GLUCOSAMINE-6-PHOSPHATE ISOMERASE"/>
    <property type="match status" value="1"/>
</dbReference>
<comment type="function">
    <text evidence="4">Catalyzes the reversible isomerization-deamination of glucosamine 6-phosphate (GlcN6P) to form fructose 6-phosphate (Fru6P) and ammonium ion.</text>
</comment>
<evidence type="ECO:0000256" key="4">
    <source>
        <dbReference type="HAMAP-Rule" id="MF_01241"/>
    </source>
</evidence>
<comment type="catalytic activity">
    <reaction evidence="1 4">
        <text>alpha-D-glucosamine 6-phosphate + H2O = beta-D-fructose 6-phosphate + NH4(+)</text>
        <dbReference type="Rhea" id="RHEA:12172"/>
        <dbReference type="ChEBI" id="CHEBI:15377"/>
        <dbReference type="ChEBI" id="CHEBI:28938"/>
        <dbReference type="ChEBI" id="CHEBI:57634"/>
        <dbReference type="ChEBI" id="CHEBI:75989"/>
        <dbReference type="EC" id="3.5.99.6"/>
    </reaction>
</comment>
<dbReference type="PANTHER" id="PTHR11280:SF5">
    <property type="entry name" value="GLUCOSAMINE-6-PHOSPHATE ISOMERASE"/>
    <property type="match status" value="1"/>
</dbReference>
<evidence type="ECO:0000313" key="7">
    <source>
        <dbReference type="Proteomes" id="UP001145069"/>
    </source>
</evidence>
<comment type="caution">
    <text evidence="4">Lacks conserved residue(s) required for the propagation of feature annotation.</text>
</comment>
<organism evidence="6 7">
    <name type="scientific">Aquibacillus salsiterrae</name>
    <dbReference type="NCBI Taxonomy" id="2950439"/>
    <lineage>
        <taxon>Bacteria</taxon>
        <taxon>Bacillati</taxon>
        <taxon>Bacillota</taxon>
        <taxon>Bacilli</taxon>
        <taxon>Bacillales</taxon>
        <taxon>Bacillaceae</taxon>
        <taxon>Aquibacillus</taxon>
    </lineage>
</organism>
<dbReference type="CDD" id="cd01399">
    <property type="entry name" value="GlcN6P_deaminase"/>
    <property type="match status" value="1"/>
</dbReference>
<dbReference type="Proteomes" id="UP001145069">
    <property type="component" value="Unassembled WGS sequence"/>
</dbReference>
<feature type="active site" description="Proton acceptor; for enolization step" evidence="4">
    <location>
        <position position="67"/>
    </location>
</feature>
<comment type="similarity">
    <text evidence="4">Belongs to the glucosamine/galactosamine-6-phosphate isomerase family. NagB subfamily.</text>
</comment>
<feature type="active site" description="For ring-opening step" evidence="4">
    <location>
        <position position="136"/>
    </location>
</feature>
<dbReference type="InterPro" id="IPR004547">
    <property type="entry name" value="Glucosamine6P_isomerase"/>
</dbReference>
<dbReference type="GO" id="GO:0004342">
    <property type="term" value="F:glucosamine-6-phosphate deaminase activity"/>
    <property type="evidence" value="ECO:0007669"/>
    <property type="project" value="UniProtKB-UniRule"/>
</dbReference>
<dbReference type="InterPro" id="IPR006148">
    <property type="entry name" value="Glc/Gal-6P_isomerase"/>
</dbReference>
<reference evidence="6" key="1">
    <citation type="submission" date="2022-06" db="EMBL/GenBank/DDBJ databases">
        <title>Aquibacillus sp. a new bacterium isolated from soil saline samples.</title>
        <authorList>
            <person name="Galisteo C."/>
            <person name="De La Haba R."/>
            <person name="Sanchez-Porro C."/>
            <person name="Ventosa A."/>
        </authorList>
    </citation>
    <scope>NUCLEOTIDE SEQUENCE</scope>
    <source>
        <strain evidence="6">3ASR75-54</strain>
    </source>
</reference>
<comment type="pathway">
    <text evidence="4">Amino-sugar metabolism; N-acetylneuraminate degradation; D-fructose 6-phosphate from N-acetylneuraminate: step 5/5.</text>
</comment>
<dbReference type="GO" id="GO:0005737">
    <property type="term" value="C:cytoplasm"/>
    <property type="evidence" value="ECO:0007669"/>
    <property type="project" value="TreeGrafter"/>
</dbReference>
<dbReference type="SUPFAM" id="SSF100950">
    <property type="entry name" value="NagB/RpiA/CoA transferase-like"/>
    <property type="match status" value="1"/>
</dbReference>
<name>A0A9X4AHT6_9BACI</name>
<accession>A0A9X4AHT6</accession>
<evidence type="ECO:0000313" key="6">
    <source>
        <dbReference type="EMBL" id="MDC3418568.1"/>
    </source>
</evidence>
<dbReference type="GO" id="GO:0006043">
    <property type="term" value="P:glucosamine catabolic process"/>
    <property type="evidence" value="ECO:0007669"/>
    <property type="project" value="TreeGrafter"/>
</dbReference>
<evidence type="ECO:0000256" key="2">
    <source>
        <dbReference type="ARBA" id="ARBA00022801"/>
    </source>
</evidence>
<dbReference type="GO" id="GO:0006046">
    <property type="term" value="P:N-acetylglucosamine catabolic process"/>
    <property type="evidence" value="ECO:0007669"/>
    <property type="project" value="UniProtKB-UniRule"/>
</dbReference>
<comment type="caution">
    <text evidence="6">The sequence shown here is derived from an EMBL/GenBank/DDBJ whole genome shotgun (WGS) entry which is preliminary data.</text>
</comment>
<keyword evidence="3 4" id="KW-0119">Carbohydrate metabolism</keyword>
<dbReference type="HAMAP" id="MF_01241">
    <property type="entry name" value="GlcN6P_deamin"/>
    <property type="match status" value="1"/>
</dbReference>
<dbReference type="FunFam" id="3.40.50.1360:FF:000003">
    <property type="entry name" value="Glucosamine-6-phosphate deaminase"/>
    <property type="match status" value="1"/>
</dbReference>
<dbReference type="InterPro" id="IPR018321">
    <property type="entry name" value="Glucosamine6P_isomerase_CS"/>
</dbReference>
<gene>
    <name evidence="4 6" type="primary">nagB</name>
    <name evidence="6" type="ORF">NC799_17040</name>
</gene>
<proteinExistence type="inferred from homology"/>
<dbReference type="GO" id="GO:0019262">
    <property type="term" value="P:N-acetylneuraminate catabolic process"/>
    <property type="evidence" value="ECO:0007669"/>
    <property type="project" value="UniProtKB-UniRule"/>
</dbReference>
<dbReference type="GO" id="GO:0042802">
    <property type="term" value="F:identical protein binding"/>
    <property type="evidence" value="ECO:0007669"/>
    <property type="project" value="TreeGrafter"/>
</dbReference>
<feature type="domain" description="Glucosamine/galactosamine-6-phosphate isomerase" evidence="5">
    <location>
        <begin position="21"/>
        <end position="225"/>
    </location>
</feature>
<dbReference type="GO" id="GO:0005975">
    <property type="term" value="P:carbohydrate metabolic process"/>
    <property type="evidence" value="ECO:0007669"/>
    <property type="project" value="InterPro"/>
</dbReference>
<dbReference type="PROSITE" id="PS01161">
    <property type="entry name" value="GLC_GALNAC_ISOMERASE"/>
    <property type="match status" value="1"/>
</dbReference>
<dbReference type="AlphaFoldDB" id="A0A9X4AHT6"/>
<dbReference type="InterPro" id="IPR037171">
    <property type="entry name" value="NagB/RpiA_transferase-like"/>
</dbReference>
<feature type="active site" description="Proton acceptor; for ring-opening step" evidence="4">
    <location>
        <position position="138"/>
    </location>
</feature>
<evidence type="ECO:0000256" key="3">
    <source>
        <dbReference type="ARBA" id="ARBA00023277"/>
    </source>
</evidence>
<evidence type="ECO:0000259" key="5">
    <source>
        <dbReference type="Pfam" id="PF01182"/>
    </source>
</evidence>
<keyword evidence="7" id="KW-1185">Reference proteome</keyword>